<feature type="transmembrane region" description="Helical" evidence="1">
    <location>
        <begin position="138"/>
        <end position="163"/>
    </location>
</feature>
<protein>
    <submittedName>
        <fullName evidence="2">Uncharacterized protein</fullName>
    </submittedName>
</protein>
<keyword evidence="3" id="KW-1185">Reference proteome</keyword>
<reference evidence="2 3" key="1">
    <citation type="submission" date="2019-08" db="EMBL/GenBank/DDBJ databases">
        <title>In-depth cultivation of the pig gut microbiome towards novel bacterial diversity and tailored functional studies.</title>
        <authorList>
            <person name="Wylensek D."/>
            <person name="Hitch T.C.A."/>
            <person name="Clavel T."/>
        </authorList>
    </citation>
    <scope>NUCLEOTIDE SEQUENCE [LARGE SCALE GENOMIC DNA]</scope>
    <source>
        <strain evidence="2 3">BSM-380-WT-5A</strain>
    </source>
</reference>
<evidence type="ECO:0000256" key="1">
    <source>
        <dbReference type="SAM" id="Phobius"/>
    </source>
</evidence>
<accession>A0A7X2P2V4</accession>
<dbReference type="Proteomes" id="UP000440513">
    <property type="component" value="Unassembled WGS sequence"/>
</dbReference>
<sequence length="164" mass="18739">MNWTIYGMECVGALILFTCMIMIPLCKNPVWWIHDYPKDIQEKYFETHERIPTEVLSAPVFLKKGFAVFLALSILTALALAAGATDFKTGFLYAYGLWLLVDWYDCFFLDWVLFANVKRIRLPGTEHMDKAYHRKKYHVVRSVIGMALGLVPCLLCALIVAVLG</sequence>
<evidence type="ECO:0000313" key="2">
    <source>
        <dbReference type="EMBL" id="MST66110.1"/>
    </source>
</evidence>
<dbReference type="EMBL" id="VUMS01000007">
    <property type="protein sequence ID" value="MST66110.1"/>
    <property type="molecule type" value="Genomic_DNA"/>
</dbReference>
<feature type="transmembrane region" description="Helical" evidence="1">
    <location>
        <begin position="91"/>
        <end position="117"/>
    </location>
</feature>
<gene>
    <name evidence="2" type="ORF">FYJ57_05055</name>
</gene>
<feature type="transmembrane region" description="Helical" evidence="1">
    <location>
        <begin position="6"/>
        <end position="26"/>
    </location>
</feature>
<dbReference type="AlphaFoldDB" id="A0A7X2P2V4"/>
<evidence type="ECO:0000313" key="3">
    <source>
        <dbReference type="Proteomes" id="UP000440513"/>
    </source>
</evidence>
<keyword evidence="1" id="KW-0472">Membrane</keyword>
<proteinExistence type="predicted"/>
<name>A0A7X2P2V4_9FIRM</name>
<keyword evidence="1" id="KW-0812">Transmembrane</keyword>
<comment type="caution">
    <text evidence="2">The sequence shown here is derived from an EMBL/GenBank/DDBJ whole genome shotgun (WGS) entry which is preliminary data.</text>
</comment>
<keyword evidence="1" id="KW-1133">Transmembrane helix</keyword>
<dbReference type="RefSeq" id="WP_154431769.1">
    <property type="nucleotide sequence ID" value="NZ_VUMS01000007.1"/>
</dbReference>
<feature type="transmembrane region" description="Helical" evidence="1">
    <location>
        <begin position="66"/>
        <end position="85"/>
    </location>
</feature>
<organism evidence="2 3">
    <name type="scientific">Oliverpabstia intestinalis</name>
    <dbReference type="NCBI Taxonomy" id="2606633"/>
    <lineage>
        <taxon>Bacteria</taxon>
        <taxon>Bacillati</taxon>
        <taxon>Bacillota</taxon>
        <taxon>Clostridia</taxon>
        <taxon>Lachnospirales</taxon>
        <taxon>Lachnospiraceae</taxon>
        <taxon>Oliverpabstia</taxon>
    </lineage>
</organism>